<evidence type="ECO:0000313" key="2">
    <source>
        <dbReference type="Proteomes" id="UP000010321"/>
    </source>
</evidence>
<dbReference type="Proteomes" id="UP000010321">
    <property type="component" value="Unassembled WGS sequence"/>
</dbReference>
<protein>
    <submittedName>
        <fullName evidence="1">Uncharacterized protein</fullName>
    </submittedName>
</protein>
<accession>A0ABN0CRP6</accession>
<sequence length="40" mass="4815">MSNDKNRYLGHYYYKYIVVFPCISDIYGNCELKVYNINVT</sequence>
<reference evidence="1 2" key="1">
    <citation type="submission" date="2011-02" db="EMBL/GenBank/DDBJ databases">
        <authorList>
            <person name="Weinstock G."/>
            <person name="Sodergren E."/>
            <person name="Clifton S."/>
            <person name="Fulton L."/>
            <person name="Fulton B."/>
            <person name="Courtney L."/>
            <person name="Fronick C."/>
            <person name="Harrison M."/>
            <person name="Strong C."/>
            <person name="Farmer C."/>
            <person name="Delahaunty K."/>
            <person name="Markovic C."/>
            <person name="Hall O."/>
            <person name="Minx P."/>
            <person name="Tomlinson C."/>
            <person name="Mitreva M."/>
            <person name="Hou S."/>
            <person name="Chen J."/>
            <person name="Wollam A."/>
            <person name="Pepin K.H."/>
            <person name="Johnson M."/>
            <person name="Bhonagiri V."/>
            <person name="Zhang X."/>
            <person name="Suruliraj S."/>
            <person name="Warren W."/>
            <person name="Chinwalla A."/>
            <person name="Mardis E.R."/>
            <person name="Wilson R.K."/>
        </authorList>
    </citation>
    <scope>NUCLEOTIDE SEQUENCE [LARGE SCALE GENOMIC DNA]</scope>
    <source>
        <strain evidence="1 2">YIT 12056</strain>
    </source>
</reference>
<proteinExistence type="predicted"/>
<evidence type="ECO:0000313" key="1">
    <source>
        <dbReference type="EMBL" id="EGF54230.1"/>
    </source>
</evidence>
<keyword evidence="2" id="KW-1185">Reference proteome</keyword>
<gene>
    <name evidence="1" type="ORF">HMPREF9445_00578</name>
</gene>
<name>A0ABN0CRP6_9BACE</name>
<organism evidence="1 2">
    <name type="scientific">Bacteroides clarus YIT 12056</name>
    <dbReference type="NCBI Taxonomy" id="762984"/>
    <lineage>
        <taxon>Bacteria</taxon>
        <taxon>Pseudomonadati</taxon>
        <taxon>Bacteroidota</taxon>
        <taxon>Bacteroidia</taxon>
        <taxon>Bacteroidales</taxon>
        <taxon>Bacteroidaceae</taxon>
        <taxon>Bacteroides</taxon>
    </lineage>
</organism>
<comment type="caution">
    <text evidence="1">The sequence shown here is derived from an EMBL/GenBank/DDBJ whole genome shotgun (WGS) entry which is preliminary data.</text>
</comment>
<dbReference type="EMBL" id="AFBM01000006">
    <property type="protein sequence ID" value="EGF54230.1"/>
    <property type="molecule type" value="Genomic_DNA"/>
</dbReference>